<reference evidence="2" key="1">
    <citation type="submission" date="2019-04" db="EMBL/GenBank/DDBJ databases">
        <title>Friends and foes A comparative genomics studyof 23 Aspergillus species from section Flavi.</title>
        <authorList>
            <consortium name="DOE Joint Genome Institute"/>
            <person name="Kjaerbolling I."/>
            <person name="Vesth T."/>
            <person name="Frisvad J.C."/>
            <person name="Nybo J.L."/>
            <person name="Theobald S."/>
            <person name="Kildgaard S."/>
            <person name="Isbrandt T."/>
            <person name="Kuo A."/>
            <person name="Sato A."/>
            <person name="Lyhne E.K."/>
            <person name="Kogle M.E."/>
            <person name="Wiebenga A."/>
            <person name="Kun R.S."/>
            <person name="Lubbers R.J."/>
            <person name="Makela M.R."/>
            <person name="Barry K."/>
            <person name="Chovatia M."/>
            <person name="Clum A."/>
            <person name="Daum C."/>
            <person name="Haridas S."/>
            <person name="He G."/>
            <person name="LaButti K."/>
            <person name="Lipzen A."/>
            <person name="Mondo S."/>
            <person name="Riley R."/>
            <person name="Salamov A."/>
            <person name="Simmons B.A."/>
            <person name="Magnuson J.K."/>
            <person name="Henrissat B."/>
            <person name="Mortensen U.H."/>
            <person name="Larsen T.O."/>
            <person name="Devries R.P."/>
            <person name="Grigoriev I.V."/>
            <person name="Machida M."/>
            <person name="Baker S.E."/>
            <person name="Andersen M.R."/>
        </authorList>
    </citation>
    <scope>NUCLEOTIDE SEQUENCE [LARGE SCALE GENOMIC DNA]</scope>
    <source>
        <strain evidence="2">IBT 14317</strain>
    </source>
</reference>
<dbReference type="AlphaFoldDB" id="A0A5N7BQY6"/>
<accession>A0A5N7BQY6</accession>
<evidence type="ECO:0000256" key="1">
    <source>
        <dbReference type="SAM" id="Coils"/>
    </source>
</evidence>
<dbReference type="Proteomes" id="UP000326877">
    <property type="component" value="Unassembled WGS sequence"/>
</dbReference>
<organism evidence="2">
    <name type="scientific">Petromyces alliaceus</name>
    <name type="common">Aspergillus alliaceus</name>
    <dbReference type="NCBI Taxonomy" id="209559"/>
    <lineage>
        <taxon>Eukaryota</taxon>
        <taxon>Fungi</taxon>
        <taxon>Dikarya</taxon>
        <taxon>Ascomycota</taxon>
        <taxon>Pezizomycotina</taxon>
        <taxon>Eurotiomycetes</taxon>
        <taxon>Eurotiomycetidae</taxon>
        <taxon>Eurotiales</taxon>
        <taxon>Aspergillaceae</taxon>
        <taxon>Aspergillus</taxon>
        <taxon>Aspergillus subgen. Circumdati</taxon>
    </lineage>
</organism>
<feature type="coiled-coil region" evidence="1">
    <location>
        <begin position="147"/>
        <end position="177"/>
    </location>
</feature>
<gene>
    <name evidence="2" type="ORF">BDV23DRAFT_177207</name>
</gene>
<evidence type="ECO:0000313" key="2">
    <source>
        <dbReference type="EMBL" id="KAE8384245.1"/>
    </source>
</evidence>
<name>A0A5N7BQY6_PETAA</name>
<dbReference type="EMBL" id="ML735388">
    <property type="protein sequence ID" value="KAE8384245.1"/>
    <property type="molecule type" value="Genomic_DNA"/>
</dbReference>
<keyword evidence="1" id="KW-0175">Coiled coil</keyword>
<protein>
    <submittedName>
        <fullName evidence="2">Uncharacterized protein</fullName>
    </submittedName>
</protein>
<feature type="coiled-coil region" evidence="1">
    <location>
        <begin position="216"/>
        <end position="250"/>
    </location>
</feature>
<sequence>MEQQISRLRSDLERNYGKENWAMAFRAGPDAIGILAECMLITSRPKVMGMEVKGPGLMYTTLSANISYCVTVGKATFRETAKDMDSLADLTRELSQPDGTVLLPLSSLPIEKMLRFSDPGHKRGEELIVENRIRQQQIEKAQKEDERKRDAAIMREKEEELQKLREKKERYDDYAQRIRSVPALIATAVEGAVMAPAVVATGVLAFASYVSLRSDISNMEQAQARRDQEIRELEKSKAHLEVALAQLGEDSKSIGEVAHIVEKSVRRVTELQGHIEKFMEFLYEMNKIISKTVQHSRKAYSGFKKKNTFVDSGIKTVSFFISDVGSTFS</sequence>
<dbReference type="OrthoDB" id="3553363at2759"/>
<proteinExistence type="predicted"/>